<accession>A0A0A0IZG0</accession>
<dbReference type="GO" id="GO:0003677">
    <property type="term" value="F:DNA binding"/>
    <property type="evidence" value="ECO:0007669"/>
    <property type="project" value="InterPro"/>
</dbReference>
<evidence type="ECO:0000256" key="3">
    <source>
        <dbReference type="ARBA" id="ARBA00022806"/>
    </source>
</evidence>
<dbReference type="STRING" id="1385520.N802_06880"/>
<evidence type="ECO:0000256" key="1">
    <source>
        <dbReference type="ARBA" id="ARBA00022741"/>
    </source>
</evidence>
<keyword evidence="7" id="KW-1185">Reference proteome</keyword>
<dbReference type="Proteomes" id="UP000030002">
    <property type="component" value="Unassembled WGS sequence"/>
</dbReference>
<dbReference type="eggNOG" id="COG0210">
    <property type="taxonomic scope" value="Bacteria"/>
</dbReference>
<dbReference type="InterPro" id="IPR027417">
    <property type="entry name" value="P-loop_NTPase"/>
</dbReference>
<dbReference type="GO" id="GO:0043138">
    <property type="term" value="F:3'-5' DNA helicase activity"/>
    <property type="evidence" value="ECO:0007669"/>
    <property type="project" value="TreeGrafter"/>
</dbReference>
<dbReference type="Gene3D" id="3.40.50.300">
    <property type="entry name" value="P-loop containing nucleotide triphosphate hydrolases"/>
    <property type="match status" value="2"/>
</dbReference>
<dbReference type="GO" id="GO:0005524">
    <property type="term" value="F:ATP binding"/>
    <property type="evidence" value="ECO:0007669"/>
    <property type="project" value="UniProtKB-KW"/>
</dbReference>
<feature type="domain" description="UvrD-like helicase C-terminal" evidence="5">
    <location>
        <begin position="375"/>
        <end position="425"/>
    </location>
</feature>
<gene>
    <name evidence="6" type="ORF">N802_06880</name>
</gene>
<keyword evidence="1" id="KW-0547">Nucleotide-binding</keyword>
<dbReference type="GO" id="GO:0000725">
    <property type="term" value="P:recombinational repair"/>
    <property type="evidence" value="ECO:0007669"/>
    <property type="project" value="TreeGrafter"/>
</dbReference>
<comment type="caution">
    <text evidence="6">The sequence shown here is derived from an EMBL/GenBank/DDBJ whole genome shotgun (WGS) entry which is preliminary data.</text>
</comment>
<keyword evidence="4" id="KW-0067">ATP-binding</keyword>
<dbReference type="RefSeq" id="WP_052110093.1">
    <property type="nucleotide sequence ID" value="NZ_AVPJ01000018.1"/>
</dbReference>
<dbReference type="Pfam" id="PF13245">
    <property type="entry name" value="AAA_19"/>
    <property type="match status" value="1"/>
</dbReference>
<dbReference type="InterPro" id="IPR014017">
    <property type="entry name" value="DNA_helicase_UvrD-like_C"/>
</dbReference>
<dbReference type="InterPro" id="IPR000212">
    <property type="entry name" value="DNA_helicase_UvrD/REP"/>
</dbReference>
<dbReference type="PANTHER" id="PTHR11070:SF2">
    <property type="entry name" value="ATP-DEPENDENT DNA HELICASE SRS2"/>
    <property type="match status" value="1"/>
</dbReference>
<dbReference type="AlphaFoldDB" id="A0A0A0IZG0"/>
<proteinExistence type="predicted"/>
<evidence type="ECO:0000259" key="5">
    <source>
        <dbReference type="Pfam" id="PF13361"/>
    </source>
</evidence>
<reference evidence="6 7" key="1">
    <citation type="submission" date="2013-08" db="EMBL/GenBank/DDBJ databases">
        <title>The genome sequence of Knoellia sinensis.</title>
        <authorList>
            <person name="Zhu W."/>
            <person name="Wang G."/>
        </authorList>
    </citation>
    <scope>NUCLEOTIDE SEQUENCE [LARGE SCALE GENOMIC DNA]</scope>
    <source>
        <strain evidence="6 7">KCTC 19936</strain>
    </source>
</reference>
<dbReference type="SUPFAM" id="SSF52540">
    <property type="entry name" value="P-loop containing nucleoside triphosphate hydrolases"/>
    <property type="match status" value="1"/>
</dbReference>
<protein>
    <recommendedName>
        <fullName evidence="5">UvrD-like helicase C-terminal domain-containing protein</fullName>
    </recommendedName>
</protein>
<evidence type="ECO:0000256" key="4">
    <source>
        <dbReference type="ARBA" id="ARBA00022840"/>
    </source>
</evidence>
<sequence>MTECVLDHAQSTAAAVDPDQRQIVLAGPGAGKTQVVSALVENLVLDAQVDPLHGLLVLSFSNAAVHAVDARLRARDVPPVSVRTIDSLAARIVGDAGDDDLAQMGFDARIARATELIREDEWQDCEDLEHVVIDEVQDVVGPRADFAAALIRALPADAGFTLLGDPAQAIYDFQLREGEDSRPSSTTSSDLLDAARALGAATVALTGQYRAQSRDALGAAALRLPSGEPPDPEDVDDFWDDVVHVGGLDSVVGHMERTDGSVAMLTHTNGQAMLAAGELRRRGIAAEVRRSARQRVLDAWIANALATADASSVGKKDFMKLLDEQEVELDGHAAWRALRHAAGAKGREMDIPSLVSRLRARGVVPPDLLDKPGGRATVSTTHRAKGLEYDDVVLMEFPSRRQESQDPEDRARVRFVALTRARRFLLRADGPDDRGLRKVWAPGSSGPRWIVGGWKQWQTRSFEMRVDDVDVSTPPGDESQLVQQFLRHENVAGAEVTLRPHPRLSTLTTPVFSVLMGSTEVARTSHQFGVDFAARVGSLERKRRGWPTLSGGYVECVATAVGERTGKGAGRNGLWLIPVISGLLTIEWSDLDD</sequence>
<dbReference type="OrthoDB" id="9810135at2"/>
<name>A0A0A0IZG0_9MICO</name>
<keyword evidence="3" id="KW-0347">Helicase</keyword>
<keyword evidence="2" id="KW-0378">Hydrolase</keyword>
<evidence type="ECO:0000256" key="2">
    <source>
        <dbReference type="ARBA" id="ARBA00022801"/>
    </source>
</evidence>
<dbReference type="GO" id="GO:0016787">
    <property type="term" value="F:hydrolase activity"/>
    <property type="evidence" value="ECO:0007669"/>
    <property type="project" value="UniProtKB-KW"/>
</dbReference>
<organism evidence="6 7">
    <name type="scientific">Knoellia sinensis KCTC 19936</name>
    <dbReference type="NCBI Taxonomy" id="1385520"/>
    <lineage>
        <taxon>Bacteria</taxon>
        <taxon>Bacillati</taxon>
        <taxon>Actinomycetota</taxon>
        <taxon>Actinomycetes</taxon>
        <taxon>Micrococcales</taxon>
        <taxon>Intrasporangiaceae</taxon>
        <taxon>Knoellia</taxon>
    </lineage>
</organism>
<dbReference type="PANTHER" id="PTHR11070">
    <property type="entry name" value="UVRD / RECB / PCRA DNA HELICASE FAMILY MEMBER"/>
    <property type="match status" value="1"/>
</dbReference>
<evidence type="ECO:0000313" key="7">
    <source>
        <dbReference type="Proteomes" id="UP000030002"/>
    </source>
</evidence>
<dbReference type="Pfam" id="PF13361">
    <property type="entry name" value="UvrD_C"/>
    <property type="match status" value="1"/>
</dbReference>
<evidence type="ECO:0000313" key="6">
    <source>
        <dbReference type="EMBL" id="KGN30535.1"/>
    </source>
</evidence>
<dbReference type="EMBL" id="AVPJ01000018">
    <property type="protein sequence ID" value="KGN30535.1"/>
    <property type="molecule type" value="Genomic_DNA"/>
</dbReference>